<dbReference type="EMBL" id="UINC01102395">
    <property type="protein sequence ID" value="SVC63986.1"/>
    <property type="molecule type" value="Genomic_DNA"/>
</dbReference>
<protein>
    <submittedName>
        <fullName evidence="1">Uncharacterized protein</fullName>
    </submittedName>
</protein>
<organism evidence="1">
    <name type="scientific">marine metagenome</name>
    <dbReference type="NCBI Taxonomy" id="408172"/>
    <lineage>
        <taxon>unclassified sequences</taxon>
        <taxon>metagenomes</taxon>
        <taxon>ecological metagenomes</taxon>
    </lineage>
</organism>
<name>A0A382NSC0_9ZZZZ</name>
<proteinExistence type="predicted"/>
<accession>A0A382NSC0</accession>
<dbReference type="AlphaFoldDB" id="A0A382NSC0"/>
<gene>
    <name evidence="1" type="ORF">METZ01_LOCUS316840</name>
</gene>
<evidence type="ECO:0000313" key="1">
    <source>
        <dbReference type="EMBL" id="SVC63986.1"/>
    </source>
</evidence>
<sequence length="23" mass="2451">MKQGKCNPALTLAHDHAGFLQIG</sequence>
<reference evidence="1" key="1">
    <citation type="submission" date="2018-05" db="EMBL/GenBank/DDBJ databases">
        <authorList>
            <person name="Lanie J.A."/>
            <person name="Ng W.-L."/>
            <person name="Kazmierczak K.M."/>
            <person name="Andrzejewski T.M."/>
            <person name="Davidsen T.M."/>
            <person name="Wayne K.J."/>
            <person name="Tettelin H."/>
            <person name="Glass J.I."/>
            <person name="Rusch D."/>
            <person name="Podicherti R."/>
            <person name="Tsui H.-C.T."/>
            <person name="Winkler M.E."/>
        </authorList>
    </citation>
    <scope>NUCLEOTIDE SEQUENCE</scope>
</reference>